<feature type="compositionally biased region" description="Polar residues" evidence="1">
    <location>
        <begin position="23"/>
        <end position="37"/>
    </location>
</feature>
<sequence>MPIPVLSQSPSKVGRPPKGPRIPSQQEAPAISQSVRTAQGHVGKIPLGPDGKGQQRDGNPIPDPVVSRSENSMSGASLSHSRSKSAAETLSTFRGISQTAGNIPSMSRPRSIQQARNAAGKDQVLQAKPTRSHTTATSVSRNNIGVKNLPSAPTSNSSSDIGSTTSTRIPPTSIPTSHTRTRSYASSRPRVDDSGRAGAPTRQTASVKSEAKPAASAPVHASSHSKAAPDMGSAIRRPAFNTYNQHFSPKKIVTRETKTTATVKPEQGSHHPPHLPPPSSAHGASISATPTDNVGSNLRIHDELIQLGLIYNKAASNMRAYRSSVHHSISSARRDVDTQLASLSVLERAQQHRFNAFTLGEWLRESKDIMQVGEGNAALSPDSSHAKDQNEGGGWEVDQSSDKSDSRLLILAQFTHRMAEIVREHGELDALMTEFDQWCQSALTNFQEGTDFANANANADMNRVGAYDLIPLNPRWASSASSIEATVKACRDSICNLPTTGAAKDDQSCIVALIKTLSQLSDRVLEEIAMCKVVEGLISQYQQDRVDKALADALAEAAQIELSRNGCVSSHQHHLPRKGVWENVRE</sequence>
<dbReference type="AlphaFoldDB" id="A0A0D2BRG1"/>
<gene>
    <name evidence="2" type="ORF">PV08_06629</name>
</gene>
<organism evidence="2 3">
    <name type="scientific">Exophiala spinifera</name>
    <dbReference type="NCBI Taxonomy" id="91928"/>
    <lineage>
        <taxon>Eukaryota</taxon>
        <taxon>Fungi</taxon>
        <taxon>Dikarya</taxon>
        <taxon>Ascomycota</taxon>
        <taxon>Pezizomycotina</taxon>
        <taxon>Eurotiomycetes</taxon>
        <taxon>Chaetothyriomycetidae</taxon>
        <taxon>Chaetothyriales</taxon>
        <taxon>Herpotrichiellaceae</taxon>
        <taxon>Exophiala</taxon>
    </lineage>
</organism>
<dbReference type="EMBL" id="KN847496">
    <property type="protein sequence ID" value="KIW13849.1"/>
    <property type="molecule type" value="Genomic_DNA"/>
</dbReference>
<keyword evidence="3" id="KW-1185">Reference proteome</keyword>
<dbReference type="STRING" id="91928.A0A0D2BRG1"/>
<dbReference type="OrthoDB" id="4121304at2759"/>
<reference evidence="2 3" key="1">
    <citation type="submission" date="2015-01" db="EMBL/GenBank/DDBJ databases">
        <title>The Genome Sequence of Exophiala spinifera CBS89968.</title>
        <authorList>
            <consortium name="The Broad Institute Genomics Platform"/>
            <person name="Cuomo C."/>
            <person name="de Hoog S."/>
            <person name="Gorbushina A."/>
            <person name="Stielow B."/>
            <person name="Teixiera M."/>
            <person name="Abouelleil A."/>
            <person name="Chapman S.B."/>
            <person name="Priest M."/>
            <person name="Young S.K."/>
            <person name="Wortman J."/>
            <person name="Nusbaum C."/>
            <person name="Birren B."/>
        </authorList>
    </citation>
    <scope>NUCLEOTIDE SEQUENCE [LARGE SCALE GENOMIC DNA]</scope>
    <source>
        <strain evidence="2 3">CBS 89968</strain>
    </source>
</reference>
<dbReference type="VEuPathDB" id="FungiDB:PV08_06629"/>
<dbReference type="RefSeq" id="XP_016234065.1">
    <property type="nucleotide sequence ID" value="XM_016380963.1"/>
</dbReference>
<feature type="compositionally biased region" description="Polar residues" evidence="1">
    <location>
        <begin position="132"/>
        <end position="145"/>
    </location>
</feature>
<feature type="compositionally biased region" description="Polar residues" evidence="1">
    <location>
        <begin position="1"/>
        <end position="11"/>
    </location>
</feature>
<name>A0A0D2BRG1_9EURO</name>
<feature type="compositionally biased region" description="Low complexity" evidence="1">
    <location>
        <begin position="154"/>
        <end position="178"/>
    </location>
</feature>
<accession>A0A0D2BRG1</accession>
<feature type="region of interest" description="Disordered" evidence="1">
    <location>
        <begin position="1"/>
        <end position="295"/>
    </location>
</feature>
<dbReference type="GeneID" id="27333712"/>
<dbReference type="HOGENOM" id="CLU_472536_0_0_1"/>
<feature type="region of interest" description="Disordered" evidence="1">
    <location>
        <begin position="375"/>
        <end position="401"/>
    </location>
</feature>
<feature type="compositionally biased region" description="Polar residues" evidence="1">
    <location>
        <begin position="68"/>
        <end position="116"/>
    </location>
</feature>
<dbReference type="Proteomes" id="UP000053328">
    <property type="component" value="Unassembled WGS sequence"/>
</dbReference>
<evidence type="ECO:0000256" key="1">
    <source>
        <dbReference type="SAM" id="MobiDB-lite"/>
    </source>
</evidence>
<proteinExistence type="predicted"/>
<feature type="compositionally biased region" description="Low complexity" evidence="1">
    <location>
        <begin position="212"/>
        <end position="229"/>
    </location>
</feature>
<protein>
    <submittedName>
        <fullName evidence="2">Uncharacterized protein</fullName>
    </submittedName>
</protein>
<evidence type="ECO:0000313" key="3">
    <source>
        <dbReference type="Proteomes" id="UP000053328"/>
    </source>
</evidence>
<feature type="compositionally biased region" description="Polar residues" evidence="1">
    <location>
        <begin position="286"/>
        <end position="295"/>
    </location>
</feature>
<evidence type="ECO:0000313" key="2">
    <source>
        <dbReference type="EMBL" id="KIW13849.1"/>
    </source>
</evidence>